<dbReference type="AlphaFoldDB" id="A0A1N6I095"/>
<reference evidence="1 2" key="1">
    <citation type="submission" date="2016-11" db="EMBL/GenBank/DDBJ databases">
        <authorList>
            <person name="Jaros S."/>
            <person name="Januszkiewicz K."/>
            <person name="Wedrychowicz H."/>
        </authorList>
    </citation>
    <scope>NUCLEOTIDE SEQUENCE [LARGE SCALE GENOMIC DNA]</scope>
    <source>
        <strain evidence="1 2">GAS95</strain>
    </source>
</reference>
<dbReference type="RefSeq" id="WP_074295267.1">
    <property type="nucleotide sequence ID" value="NZ_FSRU01000001.1"/>
</dbReference>
<proteinExistence type="predicted"/>
<dbReference type="Proteomes" id="UP000185151">
    <property type="component" value="Unassembled WGS sequence"/>
</dbReference>
<dbReference type="EMBL" id="FSRU01000001">
    <property type="protein sequence ID" value="SIO25426.1"/>
    <property type="molecule type" value="Genomic_DNA"/>
</dbReference>
<gene>
    <name evidence="1" type="ORF">SAMN05444165_1715</name>
</gene>
<organism evidence="1 2">
    <name type="scientific">Paraburkholderia phenazinium</name>
    <dbReference type="NCBI Taxonomy" id="60549"/>
    <lineage>
        <taxon>Bacteria</taxon>
        <taxon>Pseudomonadati</taxon>
        <taxon>Pseudomonadota</taxon>
        <taxon>Betaproteobacteria</taxon>
        <taxon>Burkholderiales</taxon>
        <taxon>Burkholderiaceae</taxon>
        <taxon>Paraburkholderia</taxon>
    </lineage>
</organism>
<name>A0A1N6I095_9BURK</name>
<evidence type="ECO:0000313" key="1">
    <source>
        <dbReference type="EMBL" id="SIO25426.1"/>
    </source>
</evidence>
<keyword evidence="2" id="KW-1185">Reference proteome</keyword>
<evidence type="ECO:0000313" key="2">
    <source>
        <dbReference type="Proteomes" id="UP000185151"/>
    </source>
</evidence>
<accession>A0A1N6I095</accession>
<protein>
    <submittedName>
        <fullName evidence="1">Uncharacterized protein</fullName>
    </submittedName>
</protein>
<sequence>MDIVKIARTAGLQILLDARIGRETYHSVSGSLSSLQRFADEVRAATADEFAARSEQPERHEA</sequence>
<dbReference type="OrthoDB" id="9134529at2"/>